<reference evidence="2" key="1">
    <citation type="submission" date="2018-05" db="EMBL/GenBank/DDBJ databases">
        <authorList>
            <person name="Lanie J.A."/>
            <person name="Ng W.-L."/>
            <person name="Kazmierczak K.M."/>
            <person name="Andrzejewski T.M."/>
            <person name="Davidsen T.M."/>
            <person name="Wayne K.J."/>
            <person name="Tettelin H."/>
            <person name="Glass J.I."/>
            <person name="Rusch D."/>
            <person name="Podicherti R."/>
            <person name="Tsui H.-C.T."/>
            <person name="Winkler M.E."/>
        </authorList>
    </citation>
    <scope>NUCLEOTIDE SEQUENCE</scope>
</reference>
<gene>
    <name evidence="2" type="ORF">METZ01_LOCUS499403</name>
</gene>
<evidence type="ECO:0000256" key="1">
    <source>
        <dbReference type="SAM" id="Phobius"/>
    </source>
</evidence>
<dbReference type="AlphaFoldDB" id="A0A383DQG0"/>
<accession>A0A383DQG0</accession>
<organism evidence="2">
    <name type="scientific">marine metagenome</name>
    <dbReference type="NCBI Taxonomy" id="408172"/>
    <lineage>
        <taxon>unclassified sequences</taxon>
        <taxon>metagenomes</taxon>
        <taxon>ecological metagenomes</taxon>
    </lineage>
</organism>
<proteinExistence type="predicted"/>
<name>A0A383DQG0_9ZZZZ</name>
<keyword evidence="1" id="KW-1133">Transmembrane helix</keyword>
<feature type="transmembrane region" description="Helical" evidence="1">
    <location>
        <begin position="42"/>
        <end position="59"/>
    </location>
</feature>
<feature type="non-terminal residue" evidence="2">
    <location>
        <position position="66"/>
    </location>
</feature>
<evidence type="ECO:0000313" key="2">
    <source>
        <dbReference type="EMBL" id="SVE46549.1"/>
    </source>
</evidence>
<dbReference type="EMBL" id="UINC01219188">
    <property type="protein sequence ID" value="SVE46549.1"/>
    <property type="molecule type" value="Genomic_DNA"/>
</dbReference>
<sequence length="66" mass="7836">MLFIYEAMCFILFVGNTIIVRNGADILFRQLFQIFAEHSEQVYALTLLCLISIIIYFNWDVIKDER</sequence>
<keyword evidence="1" id="KW-0812">Transmembrane</keyword>
<protein>
    <submittedName>
        <fullName evidence="2">Uncharacterized protein</fullName>
    </submittedName>
</protein>
<keyword evidence="1" id="KW-0472">Membrane</keyword>